<dbReference type="GeneID" id="31002198"/>
<dbReference type="InterPro" id="IPR036396">
    <property type="entry name" value="Cyt_P450_sf"/>
</dbReference>
<dbReference type="SUPFAM" id="SSF48264">
    <property type="entry name" value="Cytochrome P450"/>
    <property type="match status" value="1"/>
</dbReference>
<dbReference type="GO" id="GO:0020037">
    <property type="term" value="F:heme binding"/>
    <property type="evidence" value="ECO:0007669"/>
    <property type="project" value="InterPro"/>
</dbReference>
<dbReference type="CDD" id="cd11058">
    <property type="entry name" value="CYP60B-like"/>
    <property type="match status" value="1"/>
</dbReference>
<dbReference type="Proteomes" id="UP000214365">
    <property type="component" value="Unassembled WGS sequence"/>
</dbReference>
<dbReference type="GO" id="GO:0004497">
    <property type="term" value="F:monooxygenase activity"/>
    <property type="evidence" value="ECO:0007669"/>
    <property type="project" value="UniProtKB-KW"/>
</dbReference>
<evidence type="ECO:0000256" key="8">
    <source>
        <dbReference type="PIRSR" id="PIRSR602401-1"/>
    </source>
</evidence>
<evidence type="ECO:0000256" key="2">
    <source>
        <dbReference type="ARBA" id="ARBA00010617"/>
    </source>
</evidence>
<comment type="caution">
    <text evidence="10">The sequence shown here is derived from an EMBL/GenBank/DDBJ whole genome shotgun (WGS) entry which is preliminary data.</text>
</comment>
<dbReference type="Pfam" id="PF00067">
    <property type="entry name" value="p450"/>
    <property type="match status" value="1"/>
</dbReference>
<protein>
    <submittedName>
        <fullName evidence="10">Uncharacterized protein</fullName>
    </submittedName>
</protein>
<keyword evidence="7" id="KW-0503">Monooxygenase</keyword>
<sequence>MQTSDSPVRHRLELLERTVYALQAQQRVLEYRMQYVEDENKALRQAAFAKGASGFGKTSLQAFVQPPTPNTSSNDNAHGVTDTNTKNAPNQLSNQSLPLLSLLDEPSLLSTPILTPATKIITNGTAVAEFPTLTPSNSARTQSRLTASSEEFVSASTPSRNPRIQSSLVATSPEFVSSSPTSQILLKSPELTNAKNAVTDATQVAISEKKQDMVPWDGTIAWKFMRLFKDKDEEKQAMLYSMDNCELKLQDEWIFQYGLRYLPKADDKDIYRTIRIENLPENTTLDRVLAEVCYGDVFSADLLNTFPITGYHTARVVFVHQQSAMKFCKYAKKKGLVIQGVRACVALEKTATYPVGQYLEESISRYGCTRCLAITKVTEPLVTFIEEILADTYLKDCVETHSKEHIDMLEDVDMLEQEAANIKISLSFHSVKAALFAYRAFQQNSLLGNDVLNFAKDPCNRLPIKNMAAIVVKLVHAGRAGLNRKFSQFPVSPKTTLLFLLTKCVYNVYFHPLRDYPGPLLGRATRLYHLYYDLTGVQHSKQKELHDIYGEVVRIAPNELSYNTAQAWFDICGHRTRDRPGSFEKDEGFFGGTEKFTDTHIIIAKDQDHRRLRRLQSHAFSEKALTAQQDVIKVHIDTFIDQLQKRALPASSKQKGGNLDHGGVIDMVQWLNFLTFDTIGDLAFGSPFGSLVEGVPSRYIDVIFGLVKFGNWYRAARRFPSPLRELMVIAMIPKNLMQDQQFQHKISGEKVDERMKRATERPDFMSYFLRANEENGMTVREIKAGASIFLIAGSETTATLLAGAFYLLLTNPKYLDQLTDEVRTTFKYESDITMQSTAGMPFLQAVLQESLRLYPPAPNTFPRETPAPGEIVCGRFVPAKTAVGVHQWSANRSSRNFYLPDDFIPERWMGIDERFEHDKRDATQPFSYGPRNCIGQNKCGNAFDNVPYLMEF</sequence>
<dbReference type="GO" id="GO:0016705">
    <property type="term" value="F:oxidoreductase activity, acting on paired donors, with incorporation or reduction of molecular oxygen"/>
    <property type="evidence" value="ECO:0007669"/>
    <property type="project" value="InterPro"/>
</dbReference>
<keyword evidence="4 8" id="KW-0479">Metal-binding</keyword>
<evidence type="ECO:0000313" key="10">
    <source>
        <dbReference type="EMBL" id="OKL61717.1"/>
    </source>
</evidence>
<feature type="compositionally biased region" description="Polar residues" evidence="9">
    <location>
        <begin position="70"/>
        <end position="89"/>
    </location>
</feature>
<keyword evidence="3 8" id="KW-0349">Heme</keyword>
<evidence type="ECO:0000256" key="5">
    <source>
        <dbReference type="ARBA" id="ARBA00023002"/>
    </source>
</evidence>
<dbReference type="InterPro" id="IPR017972">
    <property type="entry name" value="Cyt_P450_CS"/>
</dbReference>
<dbReference type="Gene3D" id="1.10.630.10">
    <property type="entry name" value="Cytochrome P450"/>
    <property type="match status" value="1"/>
</dbReference>
<dbReference type="OrthoDB" id="1470350at2759"/>
<dbReference type="GO" id="GO:0005506">
    <property type="term" value="F:iron ion binding"/>
    <property type="evidence" value="ECO:0007669"/>
    <property type="project" value="InterPro"/>
</dbReference>
<evidence type="ECO:0000256" key="9">
    <source>
        <dbReference type="SAM" id="MobiDB-lite"/>
    </source>
</evidence>
<evidence type="ECO:0000313" key="11">
    <source>
        <dbReference type="Proteomes" id="UP000214365"/>
    </source>
</evidence>
<dbReference type="STRING" id="1441469.A0A225B719"/>
<proteinExistence type="inferred from homology"/>
<dbReference type="EMBL" id="LFMY01000003">
    <property type="protein sequence ID" value="OKL61717.1"/>
    <property type="molecule type" value="Genomic_DNA"/>
</dbReference>
<evidence type="ECO:0000256" key="4">
    <source>
        <dbReference type="ARBA" id="ARBA00022723"/>
    </source>
</evidence>
<evidence type="ECO:0000256" key="1">
    <source>
        <dbReference type="ARBA" id="ARBA00001971"/>
    </source>
</evidence>
<feature type="binding site" description="axial binding residue" evidence="8">
    <location>
        <position position="933"/>
    </location>
    <ligand>
        <name>heme</name>
        <dbReference type="ChEBI" id="CHEBI:30413"/>
    </ligand>
    <ligandPart>
        <name>Fe</name>
        <dbReference type="ChEBI" id="CHEBI:18248"/>
    </ligandPart>
</feature>
<organism evidence="10 11">
    <name type="scientific">Talaromyces atroroseus</name>
    <dbReference type="NCBI Taxonomy" id="1441469"/>
    <lineage>
        <taxon>Eukaryota</taxon>
        <taxon>Fungi</taxon>
        <taxon>Dikarya</taxon>
        <taxon>Ascomycota</taxon>
        <taxon>Pezizomycotina</taxon>
        <taxon>Eurotiomycetes</taxon>
        <taxon>Eurotiomycetidae</taxon>
        <taxon>Eurotiales</taxon>
        <taxon>Trichocomaceae</taxon>
        <taxon>Talaromyces</taxon>
        <taxon>Talaromyces sect. Trachyspermi</taxon>
    </lineage>
</organism>
<keyword evidence="5" id="KW-0560">Oxidoreductase</keyword>
<feature type="region of interest" description="Disordered" evidence="9">
    <location>
        <begin position="60"/>
        <end position="93"/>
    </location>
</feature>
<keyword evidence="6 8" id="KW-0408">Iron</keyword>
<comment type="cofactor">
    <cofactor evidence="1 8">
        <name>heme</name>
        <dbReference type="ChEBI" id="CHEBI:30413"/>
    </cofactor>
</comment>
<dbReference type="PROSITE" id="PS00086">
    <property type="entry name" value="CYTOCHROME_P450"/>
    <property type="match status" value="1"/>
</dbReference>
<gene>
    <name evidence="10" type="ORF">UA08_02443</name>
</gene>
<comment type="similarity">
    <text evidence="2">Belongs to the cytochrome P450 family.</text>
</comment>
<reference evidence="10 11" key="1">
    <citation type="submission" date="2015-06" db="EMBL/GenBank/DDBJ databases">
        <title>Talaromyces atroroseus IBT 11181 draft genome.</title>
        <authorList>
            <person name="Rasmussen K.B."/>
            <person name="Rasmussen S."/>
            <person name="Petersen B."/>
            <person name="Sicheritz-Ponten T."/>
            <person name="Mortensen U.H."/>
            <person name="Thrane U."/>
        </authorList>
    </citation>
    <scope>NUCLEOTIDE SEQUENCE [LARGE SCALE GENOMIC DNA]</scope>
    <source>
        <strain evidence="10 11">IBT 11181</strain>
    </source>
</reference>
<evidence type="ECO:0000256" key="3">
    <source>
        <dbReference type="ARBA" id="ARBA00022617"/>
    </source>
</evidence>
<dbReference type="PRINTS" id="PR00463">
    <property type="entry name" value="EP450I"/>
</dbReference>
<evidence type="ECO:0000256" key="6">
    <source>
        <dbReference type="ARBA" id="ARBA00023004"/>
    </source>
</evidence>
<dbReference type="PANTHER" id="PTHR24305:SF29">
    <property type="entry name" value="BENZOATE-PARA-HYDROXYLASE"/>
    <property type="match status" value="1"/>
</dbReference>
<dbReference type="InterPro" id="IPR002401">
    <property type="entry name" value="Cyt_P450_E_grp-I"/>
</dbReference>
<dbReference type="InterPro" id="IPR050121">
    <property type="entry name" value="Cytochrome_P450_monoxygenase"/>
</dbReference>
<evidence type="ECO:0000256" key="7">
    <source>
        <dbReference type="ARBA" id="ARBA00023033"/>
    </source>
</evidence>
<dbReference type="PRINTS" id="PR00385">
    <property type="entry name" value="P450"/>
</dbReference>
<keyword evidence="11" id="KW-1185">Reference proteome</keyword>
<dbReference type="PANTHER" id="PTHR24305">
    <property type="entry name" value="CYTOCHROME P450"/>
    <property type="match status" value="1"/>
</dbReference>
<name>A0A225B719_TALAT</name>
<dbReference type="AlphaFoldDB" id="A0A225B719"/>
<dbReference type="RefSeq" id="XP_020121838.1">
    <property type="nucleotide sequence ID" value="XM_020264486.1"/>
</dbReference>
<dbReference type="InterPro" id="IPR001128">
    <property type="entry name" value="Cyt_P450"/>
</dbReference>
<accession>A0A225B719</accession>